<evidence type="ECO:0000313" key="1">
    <source>
        <dbReference type="EMBL" id="KAJ2980082.1"/>
    </source>
</evidence>
<protein>
    <submittedName>
        <fullName evidence="1">Uncharacterized protein</fullName>
    </submittedName>
</protein>
<proteinExistence type="predicted"/>
<gene>
    <name evidence="1" type="ORF">NQ176_g2849</name>
</gene>
<dbReference type="EMBL" id="JANJQO010000227">
    <property type="protein sequence ID" value="KAJ2980082.1"/>
    <property type="molecule type" value="Genomic_DNA"/>
</dbReference>
<reference evidence="1" key="1">
    <citation type="submission" date="2022-08" db="EMBL/GenBank/DDBJ databases">
        <title>Genome Sequence of Lecanicillium fungicola.</title>
        <authorList>
            <person name="Buettner E."/>
        </authorList>
    </citation>
    <scope>NUCLEOTIDE SEQUENCE</scope>
    <source>
        <strain evidence="1">Babe33</strain>
    </source>
</reference>
<organism evidence="1 2">
    <name type="scientific">Zarea fungicola</name>
    <dbReference type="NCBI Taxonomy" id="93591"/>
    <lineage>
        <taxon>Eukaryota</taxon>
        <taxon>Fungi</taxon>
        <taxon>Dikarya</taxon>
        <taxon>Ascomycota</taxon>
        <taxon>Pezizomycotina</taxon>
        <taxon>Sordariomycetes</taxon>
        <taxon>Hypocreomycetidae</taxon>
        <taxon>Hypocreales</taxon>
        <taxon>Cordycipitaceae</taxon>
        <taxon>Zarea</taxon>
    </lineage>
</organism>
<sequence length="208" mass="22909">MSESEPPHHGGDAPPPYSETDIYSNSGAAPPSSRTGRPNASCKPAPFSGSPLAEKATLSLTILMAAMEQFAEKCNLGRHSLELFRIYERKLTQSQPLETEPPEASEGSWEHGIVTEVLCFPRYVDFSFLQAQMQPRHHAINYEIDPMASPWLHQEMVNEYGDGNMFSLPNGILLPDDPKSYDSTMDDLSWMITSGLLPDSFLAPGPPA</sequence>
<evidence type="ECO:0000313" key="2">
    <source>
        <dbReference type="Proteomes" id="UP001143910"/>
    </source>
</evidence>
<comment type="caution">
    <text evidence="1">The sequence shown here is derived from an EMBL/GenBank/DDBJ whole genome shotgun (WGS) entry which is preliminary data.</text>
</comment>
<accession>A0ACC1NLD8</accession>
<dbReference type="Proteomes" id="UP001143910">
    <property type="component" value="Unassembled WGS sequence"/>
</dbReference>
<name>A0ACC1NLD8_9HYPO</name>
<keyword evidence="2" id="KW-1185">Reference proteome</keyword>